<evidence type="ECO:0000313" key="3">
    <source>
        <dbReference type="Proteomes" id="UP001157733"/>
    </source>
</evidence>
<keyword evidence="3" id="KW-1185">Reference proteome</keyword>
<keyword evidence="1" id="KW-0812">Transmembrane</keyword>
<name>A0ABM9HBX7_9BACT</name>
<evidence type="ECO:0000256" key="1">
    <source>
        <dbReference type="SAM" id="Phobius"/>
    </source>
</evidence>
<keyword evidence="1" id="KW-0472">Membrane</keyword>
<protein>
    <submittedName>
        <fullName evidence="2">Uncharacterized protein</fullName>
    </submittedName>
</protein>
<reference evidence="2 3" key="1">
    <citation type="submission" date="2022-09" db="EMBL/GenBank/DDBJ databases">
        <authorList>
            <person name="Kop L."/>
        </authorList>
    </citation>
    <scope>NUCLEOTIDE SEQUENCE [LARGE SCALE GENOMIC DNA]</scope>
    <source>
        <strain evidence="2 3">347</strain>
    </source>
</reference>
<accession>A0ABM9HBX7</accession>
<proteinExistence type="predicted"/>
<sequence>MSARYYWISFIVVVVLTVVISWLRGTRTKKEFFMIMAGVTAGLVCIGLLLVGLGKLLEKLGIAQSGFLL</sequence>
<dbReference type="EMBL" id="OX336137">
    <property type="protein sequence ID" value="CAI2717653.1"/>
    <property type="molecule type" value="Genomic_DNA"/>
</dbReference>
<feature type="transmembrane region" description="Helical" evidence="1">
    <location>
        <begin position="6"/>
        <end position="25"/>
    </location>
</feature>
<organism evidence="2 3">
    <name type="scientific">Nitrospina watsonii</name>
    <dbReference type="NCBI Taxonomy" id="1323948"/>
    <lineage>
        <taxon>Bacteria</taxon>
        <taxon>Pseudomonadati</taxon>
        <taxon>Nitrospinota/Tectimicrobiota group</taxon>
        <taxon>Nitrospinota</taxon>
        <taxon>Nitrospinia</taxon>
        <taxon>Nitrospinales</taxon>
        <taxon>Nitrospinaceae</taxon>
        <taxon>Nitrospina</taxon>
    </lineage>
</organism>
<dbReference type="RefSeq" id="WP_282010577.1">
    <property type="nucleotide sequence ID" value="NZ_OX336137.1"/>
</dbReference>
<dbReference type="Proteomes" id="UP001157733">
    <property type="component" value="Chromosome"/>
</dbReference>
<feature type="transmembrane region" description="Helical" evidence="1">
    <location>
        <begin position="32"/>
        <end position="53"/>
    </location>
</feature>
<gene>
    <name evidence="2" type="ORF">NSPWAT_0794</name>
</gene>
<evidence type="ECO:0000313" key="2">
    <source>
        <dbReference type="EMBL" id="CAI2717653.1"/>
    </source>
</evidence>
<keyword evidence="1" id="KW-1133">Transmembrane helix</keyword>